<dbReference type="EMBL" id="CM046397">
    <property type="protein sequence ID" value="KAI8536880.1"/>
    <property type="molecule type" value="Genomic_DNA"/>
</dbReference>
<comment type="caution">
    <text evidence="1">The sequence shown here is derived from an EMBL/GenBank/DDBJ whole genome shotgun (WGS) entry which is preliminary data.</text>
</comment>
<evidence type="ECO:0000313" key="2">
    <source>
        <dbReference type="Proteomes" id="UP001062846"/>
    </source>
</evidence>
<accession>A0ACC0M7S3</accession>
<sequence>MFSCRVKISHPYLHAQGVGPLWIPPANVVKYNVDGAVQQKNGSVGIGIVAHDHLGQIVGVMATSFPRLLSPRTVEAMAFREALVFAVNRDLSRFVVEGDSLEVVQALTQSGKSFTDCSSIRLDCLVLLSLFSSCSFVHVNYSCNRVAHSLAKDSLLDIKLENWGCPVSHWLANLALVDVWSFDRVLC</sequence>
<keyword evidence="2" id="KW-1185">Reference proteome</keyword>
<organism evidence="1 2">
    <name type="scientific">Rhododendron molle</name>
    <name type="common">Chinese azalea</name>
    <name type="synonym">Azalea mollis</name>
    <dbReference type="NCBI Taxonomy" id="49168"/>
    <lineage>
        <taxon>Eukaryota</taxon>
        <taxon>Viridiplantae</taxon>
        <taxon>Streptophyta</taxon>
        <taxon>Embryophyta</taxon>
        <taxon>Tracheophyta</taxon>
        <taxon>Spermatophyta</taxon>
        <taxon>Magnoliopsida</taxon>
        <taxon>eudicotyledons</taxon>
        <taxon>Gunneridae</taxon>
        <taxon>Pentapetalae</taxon>
        <taxon>asterids</taxon>
        <taxon>Ericales</taxon>
        <taxon>Ericaceae</taxon>
        <taxon>Ericoideae</taxon>
        <taxon>Rhodoreae</taxon>
        <taxon>Rhododendron</taxon>
    </lineage>
</organism>
<name>A0ACC0M7S3_RHOML</name>
<reference evidence="1" key="1">
    <citation type="submission" date="2022-02" db="EMBL/GenBank/DDBJ databases">
        <title>Plant Genome Project.</title>
        <authorList>
            <person name="Zhang R.-G."/>
        </authorList>
    </citation>
    <scope>NUCLEOTIDE SEQUENCE</scope>
    <source>
        <strain evidence="1">AT1</strain>
    </source>
</reference>
<proteinExistence type="predicted"/>
<evidence type="ECO:0000313" key="1">
    <source>
        <dbReference type="EMBL" id="KAI8536880.1"/>
    </source>
</evidence>
<protein>
    <submittedName>
        <fullName evidence="1">Uncharacterized protein</fullName>
    </submittedName>
</protein>
<dbReference type="Proteomes" id="UP001062846">
    <property type="component" value="Chromosome 10"/>
</dbReference>
<gene>
    <name evidence="1" type="ORF">RHMOL_Rhmol10G0290800</name>
</gene>